<accession>R0IR86</accession>
<dbReference type="OrthoDB" id="66144at2759"/>
<keyword evidence="1" id="KW-1133">Transmembrane helix</keyword>
<evidence type="ECO:0000313" key="3">
    <source>
        <dbReference type="EMBL" id="EOA87171.1"/>
    </source>
</evidence>
<name>R0IR86_EXST2</name>
<keyword evidence="1" id="KW-0812">Transmembrane</keyword>
<feature type="non-terminal residue" evidence="3">
    <location>
        <position position="1"/>
    </location>
</feature>
<dbReference type="Gene3D" id="3.40.50.150">
    <property type="entry name" value="Vaccinia Virus protein VP39"/>
    <property type="match status" value="1"/>
</dbReference>
<dbReference type="PANTHER" id="PTHR43464:SF52">
    <property type="entry name" value="PUTATIVE-RELATED"/>
    <property type="match status" value="1"/>
</dbReference>
<dbReference type="Proteomes" id="UP000016935">
    <property type="component" value="Unassembled WGS sequence"/>
</dbReference>
<evidence type="ECO:0000259" key="2">
    <source>
        <dbReference type="Pfam" id="PF13649"/>
    </source>
</evidence>
<reference evidence="3 4" key="2">
    <citation type="journal article" date="2013" name="PLoS Genet.">
        <title>Comparative genome structure, secondary metabolite, and effector coding capacity across Cochliobolus pathogens.</title>
        <authorList>
            <person name="Condon B.J."/>
            <person name="Leng Y."/>
            <person name="Wu D."/>
            <person name="Bushley K.E."/>
            <person name="Ohm R.A."/>
            <person name="Otillar R."/>
            <person name="Martin J."/>
            <person name="Schackwitz W."/>
            <person name="Grimwood J."/>
            <person name="MohdZainudin N."/>
            <person name="Xue C."/>
            <person name="Wang R."/>
            <person name="Manning V.A."/>
            <person name="Dhillon B."/>
            <person name="Tu Z.J."/>
            <person name="Steffenson B.J."/>
            <person name="Salamov A."/>
            <person name="Sun H."/>
            <person name="Lowry S."/>
            <person name="LaButti K."/>
            <person name="Han J."/>
            <person name="Copeland A."/>
            <person name="Lindquist E."/>
            <person name="Barry K."/>
            <person name="Schmutz J."/>
            <person name="Baker S.E."/>
            <person name="Ciuffetti L.M."/>
            <person name="Grigoriev I.V."/>
            <person name="Zhong S."/>
            <person name="Turgeon B.G."/>
        </authorList>
    </citation>
    <scope>NUCLEOTIDE SEQUENCE [LARGE SCALE GENOMIC DNA]</scope>
    <source>
        <strain evidence="4">28A</strain>
    </source>
</reference>
<dbReference type="RefSeq" id="XP_008025160.1">
    <property type="nucleotide sequence ID" value="XM_008026969.1"/>
</dbReference>
<gene>
    <name evidence="3" type="ORF">SETTUDRAFT_60585</name>
</gene>
<feature type="transmembrane region" description="Helical" evidence="1">
    <location>
        <begin position="155"/>
        <end position="174"/>
    </location>
</feature>
<proteinExistence type="predicted"/>
<dbReference type="GeneID" id="19405258"/>
<feature type="non-terminal residue" evidence="3">
    <location>
        <position position="261"/>
    </location>
</feature>
<dbReference type="GO" id="GO:0010420">
    <property type="term" value="F:polyprenyldihydroxybenzoate methyltransferase activity"/>
    <property type="evidence" value="ECO:0007669"/>
    <property type="project" value="TreeGrafter"/>
</dbReference>
<dbReference type="CDD" id="cd02440">
    <property type="entry name" value="AdoMet_MTases"/>
    <property type="match status" value="1"/>
</dbReference>
<dbReference type="InterPro" id="IPR041698">
    <property type="entry name" value="Methyltransf_25"/>
</dbReference>
<keyword evidence="4" id="KW-1185">Reference proteome</keyword>
<keyword evidence="1" id="KW-0472">Membrane</keyword>
<dbReference type="Pfam" id="PF13649">
    <property type="entry name" value="Methyltransf_25"/>
    <property type="match status" value="1"/>
</dbReference>
<organism evidence="3 4">
    <name type="scientific">Exserohilum turcicum (strain 28A)</name>
    <name type="common">Northern leaf blight fungus</name>
    <name type="synonym">Setosphaeria turcica</name>
    <dbReference type="NCBI Taxonomy" id="671987"/>
    <lineage>
        <taxon>Eukaryota</taxon>
        <taxon>Fungi</taxon>
        <taxon>Dikarya</taxon>
        <taxon>Ascomycota</taxon>
        <taxon>Pezizomycotina</taxon>
        <taxon>Dothideomycetes</taxon>
        <taxon>Pleosporomycetidae</taxon>
        <taxon>Pleosporales</taxon>
        <taxon>Pleosporineae</taxon>
        <taxon>Pleosporaceae</taxon>
        <taxon>Exserohilum</taxon>
    </lineage>
</organism>
<dbReference type="STRING" id="671987.R0IR86"/>
<dbReference type="EMBL" id="KB908592">
    <property type="protein sequence ID" value="EOA87171.1"/>
    <property type="molecule type" value="Genomic_DNA"/>
</dbReference>
<evidence type="ECO:0000313" key="4">
    <source>
        <dbReference type="Proteomes" id="UP000016935"/>
    </source>
</evidence>
<dbReference type="AlphaFoldDB" id="R0IR86"/>
<protein>
    <recommendedName>
        <fullName evidence="2">Methyltransferase domain-containing protein</fullName>
    </recommendedName>
</protein>
<dbReference type="HOGENOM" id="CLU_072385_0_0_1"/>
<dbReference type="eggNOG" id="ENOG502S3GB">
    <property type="taxonomic scope" value="Eukaryota"/>
</dbReference>
<sequence>IEHMPTRDTYNQWASVYDTDGNMLQAIDDVELATRLPDFLSQVLRSMAHNGGMQEVRVLDVGCGTGRTTAKLVQYNWHGQAKHVHVTGIDFSQAMLDVARTKLTREKLHQGGAEESRAKVRWRLECGDVFSPPLAFSLEPQHAIVSTLVLEHVPLATFLSTVASLLVVGGMALITNMHADMGRTSQAGFVNANGVKIRGQSFVYTVQETVQSAKESGFEVLGTWEREVTREHVDEKGANIGERGKKWVGIKVWYGLVIRKV</sequence>
<feature type="domain" description="Methyltransferase" evidence="2">
    <location>
        <begin position="58"/>
        <end position="170"/>
    </location>
</feature>
<dbReference type="SUPFAM" id="SSF53335">
    <property type="entry name" value="S-adenosyl-L-methionine-dependent methyltransferases"/>
    <property type="match status" value="1"/>
</dbReference>
<dbReference type="PANTHER" id="PTHR43464">
    <property type="entry name" value="METHYLTRANSFERASE"/>
    <property type="match status" value="1"/>
</dbReference>
<dbReference type="InterPro" id="IPR029063">
    <property type="entry name" value="SAM-dependent_MTases_sf"/>
</dbReference>
<evidence type="ECO:0000256" key="1">
    <source>
        <dbReference type="SAM" id="Phobius"/>
    </source>
</evidence>
<reference evidence="3 4" key="1">
    <citation type="journal article" date="2012" name="PLoS Pathog.">
        <title>Diverse lifestyles and strategies of plant pathogenesis encoded in the genomes of eighteen Dothideomycetes fungi.</title>
        <authorList>
            <person name="Ohm R.A."/>
            <person name="Feau N."/>
            <person name="Henrissat B."/>
            <person name="Schoch C.L."/>
            <person name="Horwitz B.A."/>
            <person name="Barry K.W."/>
            <person name="Condon B.J."/>
            <person name="Copeland A.C."/>
            <person name="Dhillon B."/>
            <person name="Glaser F."/>
            <person name="Hesse C.N."/>
            <person name="Kosti I."/>
            <person name="LaButti K."/>
            <person name="Lindquist E.A."/>
            <person name="Lucas S."/>
            <person name="Salamov A.A."/>
            <person name="Bradshaw R.E."/>
            <person name="Ciuffetti L."/>
            <person name="Hamelin R.C."/>
            <person name="Kema G.H.J."/>
            <person name="Lawrence C."/>
            <person name="Scott J.A."/>
            <person name="Spatafora J.W."/>
            <person name="Turgeon B.G."/>
            <person name="de Wit P.J.G.M."/>
            <person name="Zhong S."/>
            <person name="Goodwin S.B."/>
            <person name="Grigoriev I.V."/>
        </authorList>
    </citation>
    <scope>NUCLEOTIDE SEQUENCE [LARGE SCALE GENOMIC DNA]</scope>
    <source>
        <strain evidence="4">28A</strain>
    </source>
</reference>